<feature type="transmembrane region" description="Helical" evidence="1">
    <location>
        <begin position="104"/>
        <end position="125"/>
    </location>
</feature>
<protein>
    <submittedName>
        <fullName evidence="2">Uncharacterized protein</fullName>
    </submittedName>
</protein>
<accession>A0A2W1N1F3</accession>
<dbReference type="EMBL" id="QKSB01000001">
    <property type="protein sequence ID" value="PZE18449.1"/>
    <property type="molecule type" value="Genomic_DNA"/>
</dbReference>
<evidence type="ECO:0000313" key="2">
    <source>
        <dbReference type="EMBL" id="PZE18449.1"/>
    </source>
</evidence>
<proteinExistence type="predicted"/>
<keyword evidence="1" id="KW-0472">Membrane</keyword>
<dbReference type="Proteomes" id="UP000249248">
    <property type="component" value="Unassembled WGS sequence"/>
</dbReference>
<name>A0A2W1N1F3_9FLAO</name>
<dbReference type="OrthoDB" id="1467737at2"/>
<keyword evidence="1" id="KW-0812">Transmembrane</keyword>
<dbReference type="RefSeq" id="WP_111061349.1">
    <property type="nucleotide sequence ID" value="NZ_JBHUCU010000007.1"/>
</dbReference>
<keyword evidence="1" id="KW-1133">Transmembrane helix</keyword>
<evidence type="ECO:0000256" key="1">
    <source>
        <dbReference type="SAM" id="Phobius"/>
    </source>
</evidence>
<organism evidence="2 3">
    <name type="scientific">Putridiphycobacter roseus</name>
    <dbReference type="NCBI Taxonomy" id="2219161"/>
    <lineage>
        <taxon>Bacteria</taxon>
        <taxon>Pseudomonadati</taxon>
        <taxon>Bacteroidota</taxon>
        <taxon>Flavobacteriia</taxon>
        <taxon>Flavobacteriales</taxon>
        <taxon>Crocinitomicaceae</taxon>
        <taxon>Putridiphycobacter</taxon>
    </lineage>
</organism>
<reference evidence="2 3" key="1">
    <citation type="submission" date="2018-06" db="EMBL/GenBank/DDBJ databases">
        <title>The draft genome sequence of Crocinitomix sp. SM1701.</title>
        <authorList>
            <person name="Zhang X."/>
        </authorList>
    </citation>
    <scope>NUCLEOTIDE SEQUENCE [LARGE SCALE GENOMIC DNA]</scope>
    <source>
        <strain evidence="2 3">SM1701</strain>
    </source>
</reference>
<sequence length="160" mass="18555">MKWGWYLYGFGLGTIKYLPAQWLLVMSLNSSDTKLNFIEIFLSTYIGALVCMTVFYFGSEFFIERSLKKNKLKEAEALSKNLPFEAKRKFTRINKLIVKVRRSLGIYAFTFLAPLFLSIPLGSIACAKFYGHYKKTFVLMVLFMGIYGFVMTLAMMMIYE</sequence>
<feature type="transmembrane region" description="Helical" evidence="1">
    <location>
        <begin position="37"/>
        <end position="58"/>
    </location>
</feature>
<gene>
    <name evidence="2" type="ORF">DNU06_01035</name>
</gene>
<evidence type="ECO:0000313" key="3">
    <source>
        <dbReference type="Proteomes" id="UP000249248"/>
    </source>
</evidence>
<feature type="transmembrane region" description="Helical" evidence="1">
    <location>
        <begin position="137"/>
        <end position="159"/>
    </location>
</feature>
<keyword evidence="3" id="KW-1185">Reference proteome</keyword>
<feature type="transmembrane region" description="Helical" evidence="1">
    <location>
        <begin position="6"/>
        <end position="25"/>
    </location>
</feature>
<comment type="caution">
    <text evidence="2">The sequence shown here is derived from an EMBL/GenBank/DDBJ whole genome shotgun (WGS) entry which is preliminary data.</text>
</comment>
<dbReference type="AlphaFoldDB" id="A0A2W1N1F3"/>